<dbReference type="EMBL" id="FWFX01000009">
    <property type="protein sequence ID" value="SLN57031.1"/>
    <property type="molecule type" value="Genomic_DNA"/>
</dbReference>
<reference evidence="2 3" key="1">
    <citation type="submission" date="2017-03" db="EMBL/GenBank/DDBJ databases">
        <authorList>
            <person name="Afonso C.L."/>
            <person name="Miller P.J."/>
            <person name="Scott M.A."/>
            <person name="Spackman E."/>
            <person name="Goraichik I."/>
            <person name="Dimitrov K.M."/>
            <person name="Suarez D.L."/>
            <person name="Swayne D.E."/>
        </authorList>
    </citation>
    <scope>NUCLEOTIDE SEQUENCE [LARGE SCALE GENOMIC DNA]</scope>
    <source>
        <strain evidence="2 3">CECT 7450</strain>
    </source>
</reference>
<evidence type="ECO:0000313" key="3">
    <source>
        <dbReference type="Proteomes" id="UP000193061"/>
    </source>
</evidence>
<feature type="transmembrane region" description="Helical" evidence="1">
    <location>
        <begin position="12"/>
        <end position="32"/>
    </location>
</feature>
<keyword evidence="1" id="KW-1133">Transmembrane helix</keyword>
<gene>
    <name evidence="2" type="ORF">ROA7450_02961</name>
</gene>
<dbReference type="Proteomes" id="UP000193061">
    <property type="component" value="Unassembled WGS sequence"/>
</dbReference>
<proteinExistence type="predicted"/>
<protein>
    <submittedName>
        <fullName evidence="2">Uncharacterized protein</fullName>
    </submittedName>
</protein>
<dbReference type="AlphaFoldDB" id="A0A1X6ZNS5"/>
<name>A0A1X6ZNS5_9RHOB</name>
<keyword evidence="3" id="KW-1185">Reference proteome</keyword>
<keyword evidence="1" id="KW-0472">Membrane</keyword>
<organism evidence="2 3">
    <name type="scientific">Roseovarius albus</name>
    <dbReference type="NCBI Taxonomy" id="1247867"/>
    <lineage>
        <taxon>Bacteria</taxon>
        <taxon>Pseudomonadati</taxon>
        <taxon>Pseudomonadota</taxon>
        <taxon>Alphaproteobacteria</taxon>
        <taxon>Rhodobacterales</taxon>
        <taxon>Roseobacteraceae</taxon>
        <taxon>Roseovarius</taxon>
    </lineage>
</organism>
<accession>A0A1X6ZNS5</accession>
<sequence length="38" mass="4165">MIDSLRLFRVRHFVYSAGGIALIIIDDFPGFGVGDQAP</sequence>
<evidence type="ECO:0000256" key="1">
    <source>
        <dbReference type="SAM" id="Phobius"/>
    </source>
</evidence>
<evidence type="ECO:0000313" key="2">
    <source>
        <dbReference type="EMBL" id="SLN57031.1"/>
    </source>
</evidence>
<keyword evidence="1" id="KW-0812">Transmembrane</keyword>